<protein>
    <recommendedName>
        <fullName evidence="4">Lipoprotein</fullName>
    </recommendedName>
</protein>
<sequence>MNKKMTQLIATSLLCAMLASCGGTTPPGGGTGGTGNGGNGNGNGGNGGGTSSVPADLLGIWQAGEASPIGYYDPNSGAWQGATGSSFILKLHADGTYQYTGLLAVGSGSCQSKILSTESGRVTFDSAKMTFTPSQGDVQSTVCNGPVKHEPVTPSVRRWALSVDDYGKEALFTQLEDGSGAPDAFYRTDKPARTYPKIGIRGSVTAPQGQSVAGTLIVACYVEDPTCASPATKLQAVTGSGTDGTFSFPALEDRAYALSAIQDLNHNGKVDSGDLVDVYSTTDAPGARPSVRPPAENAHLDLVQVK</sequence>
<dbReference type="KEGG" id="dsc:ABOD76_07945"/>
<dbReference type="AlphaFoldDB" id="A0AAU7UC92"/>
<proteinExistence type="predicted"/>
<evidence type="ECO:0008006" key="4">
    <source>
        <dbReference type="Google" id="ProtNLM"/>
    </source>
</evidence>
<organism evidence="3">
    <name type="scientific">Deinococcus sonorensis KR-87</name>
    <dbReference type="NCBI Taxonomy" id="694439"/>
    <lineage>
        <taxon>Bacteria</taxon>
        <taxon>Thermotogati</taxon>
        <taxon>Deinococcota</taxon>
        <taxon>Deinococci</taxon>
        <taxon>Deinococcales</taxon>
        <taxon>Deinococcaceae</taxon>
        <taxon>Deinococcus</taxon>
    </lineage>
</organism>
<feature type="chain" id="PRO_5043605243" description="Lipoprotein" evidence="2">
    <location>
        <begin position="22"/>
        <end position="306"/>
    </location>
</feature>
<dbReference type="RefSeq" id="WP_350244282.1">
    <property type="nucleotide sequence ID" value="NZ_CP158299.1"/>
</dbReference>
<feature type="signal peptide" evidence="2">
    <location>
        <begin position="1"/>
        <end position="21"/>
    </location>
</feature>
<evidence type="ECO:0000256" key="2">
    <source>
        <dbReference type="SAM" id="SignalP"/>
    </source>
</evidence>
<feature type="region of interest" description="Disordered" evidence="1">
    <location>
        <begin position="29"/>
        <end position="51"/>
    </location>
</feature>
<dbReference type="InterPro" id="IPR018247">
    <property type="entry name" value="EF_Hand_1_Ca_BS"/>
</dbReference>
<accession>A0AAU7UC92</accession>
<evidence type="ECO:0000256" key="1">
    <source>
        <dbReference type="SAM" id="MobiDB-lite"/>
    </source>
</evidence>
<gene>
    <name evidence="3" type="ORF">ABOD76_07945</name>
</gene>
<keyword evidence="2" id="KW-0732">Signal</keyword>
<reference evidence="3" key="1">
    <citation type="submission" date="2024-06" db="EMBL/GenBank/DDBJ databases">
        <title>Draft Genome Sequence of Deinococcus sonorensis Type Strain KR-87, a Biofilm Producing Representative of the Genus Deinococcus.</title>
        <authorList>
            <person name="Boren L.S."/>
            <person name="Grosso R.A."/>
            <person name="Hugenberg-Cox A.N."/>
            <person name="Hill J.T.E."/>
            <person name="Albert C.M."/>
            <person name="Tuohy J.M."/>
        </authorList>
    </citation>
    <scope>NUCLEOTIDE SEQUENCE</scope>
    <source>
        <strain evidence="3">KR-87</strain>
    </source>
</reference>
<feature type="region of interest" description="Disordered" evidence="1">
    <location>
        <begin position="283"/>
        <end position="306"/>
    </location>
</feature>
<dbReference type="EMBL" id="CP158299">
    <property type="protein sequence ID" value="XBV86227.1"/>
    <property type="molecule type" value="Genomic_DNA"/>
</dbReference>
<dbReference type="PROSITE" id="PS00018">
    <property type="entry name" value="EF_HAND_1"/>
    <property type="match status" value="1"/>
</dbReference>
<dbReference type="PROSITE" id="PS51257">
    <property type="entry name" value="PROKAR_LIPOPROTEIN"/>
    <property type="match status" value="1"/>
</dbReference>
<feature type="compositionally biased region" description="Gly residues" evidence="1">
    <location>
        <begin position="29"/>
        <end position="50"/>
    </location>
</feature>
<evidence type="ECO:0000313" key="3">
    <source>
        <dbReference type="EMBL" id="XBV86227.1"/>
    </source>
</evidence>
<name>A0AAU7UC92_9DEIO</name>